<comment type="caution">
    <text evidence="3">The sequence shown here is derived from an EMBL/GenBank/DDBJ whole genome shotgun (WGS) entry which is preliminary data.</text>
</comment>
<feature type="compositionally biased region" description="Polar residues" evidence="1">
    <location>
        <begin position="690"/>
        <end position="720"/>
    </location>
</feature>
<feature type="compositionally biased region" description="Polar residues" evidence="1">
    <location>
        <begin position="747"/>
        <end position="786"/>
    </location>
</feature>
<sequence length="802" mass="88412">MDVGQDASGSQGAQYPIYVGIWTNWSRGRVLGSTLTISRRDADLLIAFTAFFIAFVTTRVWRILCFVFHRFHSTADPQDAIYHQRQTIFRNSSSPESGIQMLLWLLWANRHSKGWLRPLPAAIVAIICISLFTVAGGFSSQISTAVGNEVLIRTSNCGFTQSYSDVTDPKYYYLLSKQATAINSAANYAQQCYSNENTGLLDCGRFSMQQVPKSVNTQARCPFKDHMCRSNSTNLRIDSGYLDSHNIFGLNAPPDERILFRNVLHCAPLTTTGFTEDGNSSLGKHTFYRYGADVTYGYNYVYAAPSLEFQYAAAASEDVSVPYANYVLRRVLILTPNHDTMLILGHSPFASVVKDETTFKTASNFLPIDDIFRKDADLYLAFLSGNGVVFAQLSEDLWYHLSTAHITFRQYTPEGPVTVSLNIPQEPASPLGCTDQYQFCNTAFEGTSGCGPLASLRDAGAGASQFFDITYADFANNSFKGETGARFLYFVNTFFSSTSANIFDVLSQLGATSLTSQKTLNSGVQGPISSSQWQLDVAHWWDISMAVQQSTFLQTAYLSDNSEVRSARFNYTAPDLQQLCNNQKIRTSAYASFSLFGLLFTLTVGLLLTLGSYLLEPISGWLHKRKGQNQYPYLEWTTHSTLQLQRLLHEEIGFGTWSNGTETIPTTKHGEMLGSLDITNPKHPVLCRPTVTTGAPSSAGDSAETAHSMTSNQSEHTDASLTPSNYAIDVQEEVNTNPQNESEDNETQAQGQEPNMNPSTASPEESQSLEQMAQSAHSGNISIPQNATEASFVVSVSAPRQP</sequence>
<evidence type="ECO:0000313" key="3">
    <source>
        <dbReference type="EMBL" id="KAK5634200.1"/>
    </source>
</evidence>
<evidence type="ECO:0000256" key="1">
    <source>
        <dbReference type="SAM" id="MobiDB-lite"/>
    </source>
</evidence>
<dbReference type="AlphaFoldDB" id="A0AAN7UKE8"/>
<keyword evidence="2" id="KW-0812">Transmembrane</keyword>
<keyword evidence="4" id="KW-1185">Reference proteome</keyword>
<keyword evidence="2" id="KW-1133">Transmembrane helix</keyword>
<feature type="transmembrane region" description="Helical" evidence="2">
    <location>
        <begin position="44"/>
        <end position="61"/>
    </location>
</feature>
<organism evidence="3 4">
    <name type="scientific">Xylaria bambusicola</name>
    <dbReference type="NCBI Taxonomy" id="326684"/>
    <lineage>
        <taxon>Eukaryota</taxon>
        <taxon>Fungi</taxon>
        <taxon>Dikarya</taxon>
        <taxon>Ascomycota</taxon>
        <taxon>Pezizomycotina</taxon>
        <taxon>Sordariomycetes</taxon>
        <taxon>Xylariomycetidae</taxon>
        <taxon>Xylariales</taxon>
        <taxon>Xylariaceae</taxon>
        <taxon>Xylaria</taxon>
    </lineage>
</organism>
<gene>
    <name evidence="3" type="ORF">RRF57_009914</name>
</gene>
<name>A0AAN7UKE8_9PEZI</name>
<keyword evidence="2" id="KW-0472">Membrane</keyword>
<evidence type="ECO:0000256" key="2">
    <source>
        <dbReference type="SAM" id="Phobius"/>
    </source>
</evidence>
<proteinExistence type="predicted"/>
<feature type="transmembrane region" description="Helical" evidence="2">
    <location>
        <begin position="119"/>
        <end position="138"/>
    </location>
</feature>
<protein>
    <submittedName>
        <fullName evidence="3">Uncharacterized protein</fullName>
    </submittedName>
</protein>
<feature type="transmembrane region" description="Helical" evidence="2">
    <location>
        <begin position="590"/>
        <end position="615"/>
    </location>
</feature>
<feature type="region of interest" description="Disordered" evidence="1">
    <location>
        <begin position="735"/>
        <end position="786"/>
    </location>
</feature>
<feature type="region of interest" description="Disordered" evidence="1">
    <location>
        <begin position="684"/>
        <end position="720"/>
    </location>
</feature>
<evidence type="ECO:0000313" key="4">
    <source>
        <dbReference type="Proteomes" id="UP001305414"/>
    </source>
</evidence>
<dbReference type="Proteomes" id="UP001305414">
    <property type="component" value="Unassembled WGS sequence"/>
</dbReference>
<dbReference type="EMBL" id="JAWHQM010000039">
    <property type="protein sequence ID" value="KAK5634200.1"/>
    <property type="molecule type" value="Genomic_DNA"/>
</dbReference>
<reference evidence="3 4" key="1">
    <citation type="submission" date="2023-10" db="EMBL/GenBank/DDBJ databases">
        <title>Draft genome sequence of Xylaria bambusicola isolate GMP-LS, the root and basal stem rot pathogen of sugarcane in Indonesia.</title>
        <authorList>
            <person name="Selvaraj P."/>
            <person name="Muralishankar V."/>
            <person name="Muruganantham S."/>
            <person name="Sp S."/>
            <person name="Haryani S."/>
            <person name="Lau K.J.X."/>
            <person name="Naqvi N.I."/>
        </authorList>
    </citation>
    <scope>NUCLEOTIDE SEQUENCE [LARGE SCALE GENOMIC DNA]</scope>
    <source>
        <strain evidence="3">GMP-LS</strain>
    </source>
</reference>
<accession>A0AAN7UKE8</accession>